<sequence>MHAASAAKAFHVTKGQGQVNVSGAPGGMSRRIQRP</sequence>
<accession>A0A382PMR2</accession>
<organism evidence="2">
    <name type="scientific">marine metagenome</name>
    <dbReference type="NCBI Taxonomy" id="408172"/>
    <lineage>
        <taxon>unclassified sequences</taxon>
        <taxon>metagenomes</taxon>
        <taxon>ecological metagenomes</taxon>
    </lineage>
</organism>
<protein>
    <submittedName>
        <fullName evidence="2">Uncharacterized protein</fullName>
    </submittedName>
</protein>
<proteinExistence type="predicted"/>
<evidence type="ECO:0000256" key="1">
    <source>
        <dbReference type="SAM" id="MobiDB-lite"/>
    </source>
</evidence>
<dbReference type="EMBL" id="UINC01107686">
    <property type="protein sequence ID" value="SVC73241.1"/>
    <property type="molecule type" value="Genomic_DNA"/>
</dbReference>
<feature type="non-terminal residue" evidence="2">
    <location>
        <position position="35"/>
    </location>
</feature>
<gene>
    <name evidence="2" type="ORF">METZ01_LOCUS326095</name>
</gene>
<dbReference type="AlphaFoldDB" id="A0A382PMR2"/>
<reference evidence="2" key="1">
    <citation type="submission" date="2018-05" db="EMBL/GenBank/DDBJ databases">
        <authorList>
            <person name="Lanie J.A."/>
            <person name="Ng W.-L."/>
            <person name="Kazmierczak K.M."/>
            <person name="Andrzejewski T.M."/>
            <person name="Davidsen T.M."/>
            <person name="Wayne K.J."/>
            <person name="Tettelin H."/>
            <person name="Glass J.I."/>
            <person name="Rusch D."/>
            <person name="Podicherti R."/>
            <person name="Tsui H.-C.T."/>
            <person name="Winkler M.E."/>
        </authorList>
    </citation>
    <scope>NUCLEOTIDE SEQUENCE</scope>
</reference>
<evidence type="ECO:0000313" key="2">
    <source>
        <dbReference type="EMBL" id="SVC73241.1"/>
    </source>
</evidence>
<name>A0A382PMR2_9ZZZZ</name>
<feature type="region of interest" description="Disordered" evidence="1">
    <location>
        <begin position="1"/>
        <end position="35"/>
    </location>
</feature>